<dbReference type="InterPro" id="IPR023375">
    <property type="entry name" value="ADC_dom_sf"/>
</dbReference>
<dbReference type="KEGG" id="gog:C1280_31505"/>
<reference evidence="1 2" key="1">
    <citation type="submission" date="2018-01" db="EMBL/GenBank/DDBJ databases">
        <title>G. obscuriglobus.</title>
        <authorList>
            <person name="Franke J."/>
            <person name="Blomberg W."/>
            <person name="Selmecki A."/>
        </authorList>
    </citation>
    <scope>NUCLEOTIDE SEQUENCE [LARGE SCALE GENOMIC DNA]</scope>
    <source>
        <strain evidence="1 2">DSM 5831</strain>
    </source>
</reference>
<name>A0A2Z3HHZ2_9BACT</name>
<dbReference type="AlphaFoldDB" id="A0A2Z3HHZ2"/>
<dbReference type="Gene3D" id="2.40.400.10">
    <property type="entry name" value="Acetoacetate decarboxylase-like"/>
    <property type="match status" value="1"/>
</dbReference>
<dbReference type="Proteomes" id="UP000245802">
    <property type="component" value="Chromosome"/>
</dbReference>
<evidence type="ECO:0000313" key="1">
    <source>
        <dbReference type="EMBL" id="AWM41070.1"/>
    </source>
</evidence>
<proteinExistence type="predicted"/>
<dbReference type="OrthoDB" id="150993at2"/>
<dbReference type="PANTHER" id="PTHR39186">
    <property type="entry name" value="DUF2071 FAMILY PROTEIN"/>
    <property type="match status" value="1"/>
</dbReference>
<dbReference type="EMBL" id="CP025958">
    <property type="protein sequence ID" value="AWM41070.1"/>
    <property type="molecule type" value="Genomic_DNA"/>
</dbReference>
<sequence length="232" mass="25931">MSRRTFLTARWQNLILANFAIPEELLRPLVPPGCELDRRDGACWGSLVGFQFLGTRVLGIGWPGFRNFPEWNLRFYVSHQGQRGVCFVREFVPQWTVATLARAIYNEPYRAASLSMAVADLSDTLTAHYAVKWQGRVHSLCAVGAKPAVHPAPDSSEHWFKEHAWGFGTSRGGKLIRYEVNHPEWGVYPVREFTFDVDWAALYGPEWAPMNGVQPASVVLAAGSAVAVFPKG</sequence>
<dbReference type="Pfam" id="PF09844">
    <property type="entry name" value="DUF2071"/>
    <property type="match status" value="1"/>
</dbReference>
<accession>A0A2Z3HHZ2</accession>
<keyword evidence="2" id="KW-1185">Reference proteome</keyword>
<dbReference type="PANTHER" id="PTHR39186:SF1">
    <property type="entry name" value="DUF2071 DOMAIN-CONTAINING PROTEIN"/>
    <property type="match status" value="1"/>
</dbReference>
<evidence type="ECO:0000313" key="2">
    <source>
        <dbReference type="Proteomes" id="UP000245802"/>
    </source>
</evidence>
<gene>
    <name evidence="1" type="ORF">C1280_31505</name>
</gene>
<dbReference type="InterPro" id="IPR018644">
    <property type="entry name" value="DUF2071"/>
</dbReference>
<organism evidence="1 2">
    <name type="scientific">Gemmata obscuriglobus</name>
    <dbReference type="NCBI Taxonomy" id="114"/>
    <lineage>
        <taxon>Bacteria</taxon>
        <taxon>Pseudomonadati</taxon>
        <taxon>Planctomycetota</taxon>
        <taxon>Planctomycetia</taxon>
        <taxon>Gemmatales</taxon>
        <taxon>Gemmataceae</taxon>
        <taxon>Gemmata</taxon>
    </lineage>
</organism>
<dbReference type="SUPFAM" id="SSF160104">
    <property type="entry name" value="Acetoacetate decarboxylase-like"/>
    <property type="match status" value="1"/>
</dbReference>
<protein>
    <submittedName>
        <fullName evidence="1">DUF2071 domain-containing protein</fullName>
    </submittedName>
</protein>
<dbReference type="RefSeq" id="WP_010049714.1">
    <property type="nucleotide sequence ID" value="NZ_CP025958.1"/>
</dbReference>